<dbReference type="Gene3D" id="1.10.510.10">
    <property type="entry name" value="Transferase(Phosphotransferase) domain 1"/>
    <property type="match status" value="1"/>
</dbReference>
<gene>
    <name evidence="2" type="ORF">CDAUBV1_LOCUS4470</name>
</gene>
<dbReference type="PANTHER" id="PTHR24347">
    <property type="entry name" value="SERINE/THREONINE-PROTEIN KINASE"/>
    <property type="match status" value="1"/>
</dbReference>
<comment type="caution">
    <text evidence="2">The sequence shown here is derived from an EMBL/GenBank/DDBJ whole genome shotgun (WGS) entry which is preliminary data.</text>
</comment>
<dbReference type="GO" id="GO:0004672">
    <property type="term" value="F:protein kinase activity"/>
    <property type="evidence" value="ECO:0007669"/>
    <property type="project" value="InterPro"/>
</dbReference>
<reference evidence="2" key="1">
    <citation type="submission" date="2024-06" db="EMBL/GenBank/DDBJ databases">
        <authorList>
            <person name="Liu X."/>
            <person name="Lenzi L."/>
            <person name="Haldenby T S."/>
            <person name="Uol C."/>
        </authorList>
    </citation>
    <scope>NUCLEOTIDE SEQUENCE</scope>
</reference>
<dbReference type="Proteomes" id="UP001497525">
    <property type="component" value="Unassembled WGS sequence"/>
</dbReference>
<dbReference type="EMBL" id="CAXLJL010000112">
    <property type="protein sequence ID" value="CAL5131941.1"/>
    <property type="molecule type" value="Genomic_DNA"/>
</dbReference>
<evidence type="ECO:0000259" key="1">
    <source>
        <dbReference type="PROSITE" id="PS50011"/>
    </source>
</evidence>
<sequence>MLTLPEVQHGPVQDSPVHNSFDEEKLLVYRELYYDGFSSIIAARDLTSGAAVSVKKVEFNFMKPSPFPVRYLQKLFAKKIRKQAEQMRSLSHSSLLKVMEFVVEPKRTIVVTEMCMFGDMFNWMLQQAQLRVRDICLVIQYVFQALRYLHSQDYVHGHLMPTHILFQSMSPQSVTIMPDLSVRSELIDMTIKSPPVIDCWAPELIKQFIEHQKQLPVEISDKKISIERTKAMDVWSAGVIAHLALTGRPPFQASGLQNTLDEIESFGGDLKHPIIQTLSPTVQESLKKFLCVDSTKRAVADYGAEPLWFDDELTRLDNRNFLITTEYDLMHSCRRYRQQGRDVFEHVFCPNSTVSDPLATNLVRECESIK</sequence>
<organism evidence="2 3">
    <name type="scientific">Calicophoron daubneyi</name>
    <name type="common">Rumen fluke</name>
    <name type="synonym">Paramphistomum daubneyi</name>
    <dbReference type="NCBI Taxonomy" id="300641"/>
    <lineage>
        <taxon>Eukaryota</taxon>
        <taxon>Metazoa</taxon>
        <taxon>Spiralia</taxon>
        <taxon>Lophotrochozoa</taxon>
        <taxon>Platyhelminthes</taxon>
        <taxon>Trematoda</taxon>
        <taxon>Digenea</taxon>
        <taxon>Plagiorchiida</taxon>
        <taxon>Pronocephalata</taxon>
        <taxon>Paramphistomoidea</taxon>
        <taxon>Paramphistomidae</taxon>
        <taxon>Calicophoron</taxon>
    </lineage>
</organism>
<dbReference type="SUPFAM" id="SSF56112">
    <property type="entry name" value="Protein kinase-like (PK-like)"/>
    <property type="match status" value="1"/>
</dbReference>
<dbReference type="AlphaFoldDB" id="A0AAV2T6R2"/>
<evidence type="ECO:0000313" key="3">
    <source>
        <dbReference type="Proteomes" id="UP001497525"/>
    </source>
</evidence>
<name>A0AAV2T6R2_CALDB</name>
<evidence type="ECO:0000313" key="2">
    <source>
        <dbReference type="EMBL" id="CAL5131941.1"/>
    </source>
</evidence>
<dbReference type="InterPro" id="IPR011009">
    <property type="entry name" value="Kinase-like_dom_sf"/>
</dbReference>
<proteinExistence type="predicted"/>
<accession>A0AAV2T6R2</accession>
<dbReference type="SMART" id="SM00220">
    <property type="entry name" value="S_TKc"/>
    <property type="match status" value="1"/>
</dbReference>
<dbReference type="GO" id="GO:0005524">
    <property type="term" value="F:ATP binding"/>
    <property type="evidence" value="ECO:0007669"/>
    <property type="project" value="InterPro"/>
</dbReference>
<feature type="domain" description="Protein kinase" evidence="1">
    <location>
        <begin position="26"/>
        <end position="309"/>
    </location>
</feature>
<dbReference type="InterPro" id="IPR000719">
    <property type="entry name" value="Prot_kinase_dom"/>
</dbReference>
<protein>
    <recommendedName>
        <fullName evidence="1">Protein kinase domain-containing protein</fullName>
    </recommendedName>
</protein>
<dbReference type="Pfam" id="PF00069">
    <property type="entry name" value="Pkinase"/>
    <property type="match status" value="1"/>
</dbReference>
<dbReference type="PROSITE" id="PS50011">
    <property type="entry name" value="PROTEIN_KINASE_DOM"/>
    <property type="match status" value="1"/>
</dbReference>